<keyword evidence="3" id="KW-1185">Reference proteome</keyword>
<dbReference type="OrthoDB" id="313161at2157"/>
<protein>
    <recommendedName>
        <fullName evidence="4">DUF368 domain-containing protein</fullName>
    </recommendedName>
</protein>
<feature type="transmembrane region" description="Helical" evidence="1">
    <location>
        <begin position="139"/>
        <end position="155"/>
    </location>
</feature>
<dbReference type="Proteomes" id="UP000011566">
    <property type="component" value="Unassembled WGS sequence"/>
</dbReference>
<feature type="transmembrane region" description="Helical" evidence="1">
    <location>
        <begin position="80"/>
        <end position="102"/>
    </location>
</feature>
<evidence type="ECO:0000313" key="2">
    <source>
        <dbReference type="EMBL" id="EMA37970.1"/>
    </source>
</evidence>
<evidence type="ECO:0000256" key="1">
    <source>
        <dbReference type="SAM" id="Phobius"/>
    </source>
</evidence>
<feature type="transmembrane region" description="Helical" evidence="1">
    <location>
        <begin position="254"/>
        <end position="274"/>
    </location>
</feature>
<feature type="transmembrane region" description="Helical" evidence="1">
    <location>
        <begin position="286"/>
        <end position="306"/>
    </location>
</feature>
<sequence>MSRRRSVRALVVVYLKGIFMGAADAVPGVSGGTIALITGIYERLIAAITALDPRALRYLPRLHRRTGRAAFRDALVEMDIPFLMALGLGIATALVTVARLMAYAFETYPAYVAALFFGLIAASAVVLYEYVSLDTPRRVAVAVFGFVLAFVVSGPEVGSSFSNSPTIVFFAGTIAIAGMILPGISGAFFLYVLGQYEYLSNTLTTFTNRLAGLLSGGSVGGLVEPGIVIVAFGVGALIGLFSISYAIRWALANYRAATLTFLVSLMVGALRLPVTDVLDHTSNPNPTVIGTILVVAVLGGVLVLVVDRFTEDIEFS</sequence>
<dbReference type="PATRIC" id="fig|1132509.6.peg.2495"/>
<dbReference type="PANTHER" id="PTHR37308">
    <property type="entry name" value="INTEGRAL MEMBRANE PROTEIN"/>
    <property type="match status" value="1"/>
</dbReference>
<dbReference type="RefSeq" id="WP_007693840.1">
    <property type="nucleotide sequence ID" value="NZ_AJRK01000354.1"/>
</dbReference>
<dbReference type="PANTHER" id="PTHR37308:SF1">
    <property type="entry name" value="POLYPRENYL-PHOSPHATE TRANSPORTER"/>
    <property type="match status" value="1"/>
</dbReference>
<keyword evidence="1" id="KW-0472">Membrane</keyword>
<reference evidence="2 3" key="1">
    <citation type="journal article" date="2014" name="PLoS Genet.">
        <title>Phylogenetically driven sequencing of extremely halophilic archaea reveals strategies for static and dynamic osmo-response.</title>
        <authorList>
            <person name="Becker E.A."/>
            <person name="Seitzer P.M."/>
            <person name="Tritt A."/>
            <person name="Larsen D."/>
            <person name="Krusor M."/>
            <person name="Yao A.I."/>
            <person name="Wu D."/>
            <person name="Madern D."/>
            <person name="Eisen J.A."/>
            <person name="Darling A.E."/>
            <person name="Facciotti M.T."/>
        </authorList>
    </citation>
    <scope>NUCLEOTIDE SEQUENCE [LARGE SCALE GENOMIC DNA]</scope>
    <source>
        <strain evidence="2 3">100A6</strain>
    </source>
</reference>
<organism evidence="2 3">
    <name type="scientific">Halococcus hamelinensis 100A6</name>
    <dbReference type="NCBI Taxonomy" id="1132509"/>
    <lineage>
        <taxon>Archaea</taxon>
        <taxon>Methanobacteriati</taxon>
        <taxon>Methanobacteriota</taxon>
        <taxon>Stenosarchaea group</taxon>
        <taxon>Halobacteria</taxon>
        <taxon>Halobacteriales</taxon>
        <taxon>Halococcaceae</taxon>
        <taxon>Halococcus</taxon>
    </lineage>
</organism>
<dbReference type="AlphaFoldDB" id="M0M0R7"/>
<dbReference type="Pfam" id="PF04018">
    <property type="entry name" value="VCA0040-like"/>
    <property type="match status" value="1"/>
</dbReference>
<evidence type="ECO:0000313" key="3">
    <source>
        <dbReference type="Proteomes" id="UP000011566"/>
    </source>
</evidence>
<gene>
    <name evidence="2" type="ORF">C447_11055</name>
</gene>
<name>M0M0R7_9EURY</name>
<feature type="transmembrane region" description="Helical" evidence="1">
    <location>
        <begin position="229"/>
        <end position="247"/>
    </location>
</feature>
<proteinExistence type="predicted"/>
<dbReference type="EMBL" id="AOMB01000032">
    <property type="protein sequence ID" value="EMA37970.1"/>
    <property type="molecule type" value="Genomic_DNA"/>
</dbReference>
<evidence type="ECO:0008006" key="4">
    <source>
        <dbReference type="Google" id="ProtNLM"/>
    </source>
</evidence>
<feature type="transmembrane region" description="Helical" evidence="1">
    <location>
        <begin position="167"/>
        <end position="194"/>
    </location>
</feature>
<keyword evidence="1" id="KW-1133">Transmembrane helix</keyword>
<keyword evidence="1" id="KW-0812">Transmembrane</keyword>
<dbReference type="eggNOG" id="arCOG04565">
    <property type="taxonomic scope" value="Archaea"/>
</dbReference>
<dbReference type="InterPro" id="IPR007163">
    <property type="entry name" value="VCA0040-like"/>
</dbReference>
<feature type="transmembrane region" description="Helical" evidence="1">
    <location>
        <begin position="108"/>
        <end position="127"/>
    </location>
</feature>
<comment type="caution">
    <text evidence="2">The sequence shown here is derived from an EMBL/GenBank/DDBJ whole genome shotgun (WGS) entry which is preliminary data.</text>
</comment>
<accession>M0M0R7</accession>